<reference evidence="1 2" key="1">
    <citation type="submission" date="2010-10" db="EMBL/GenBank/DDBJ databases">
        <title>Complete sequence of Frankia sp. EuI1c.</title>
        <authorList>
            <consortium name="US DOE Joint Genome Institute"/>
            <person name="Lucas S."/>
            <person name="Copeland A."/>
            <person name="Lapidus A."/>
            <person name="Cheng J.-F."/>
            <person name="Bruce D."/>
            <person name="Goodwin L."/>
            <person name="Pitluck S."/>
            <person name="Chertkov O."/>
            <person name="Detter J.C."/>
            <person name="Han C."/>
            <person name="Tapia R."/>
            <person name="Land M."/>
            <person name="Hauser L."/>
            <person name="Jeffries C."/>
            <person name="Kyrpides N."/>
            <person name="Ivanova N."/>
            <person name="Mikhailova N."/>
            <person name="Beauchemin N."/>
            <person name="Sen A."/>
            <person name="Sur S.A."/>
            <person name="Gtari M."/>
            <person name="Wall L."/>
            <person name="Tisa L."/>
            <person name="Woyke T."/>
        </authorList>
    </citation>
    <scope>NUCLEOTIDE SEQUENCE [LARGE SCALE GENOMIC DNA]</scope>
    <source>
        <strain evidence="2">DSM 45817 / CECT 9037 / EuI1c</strain>
    </source>
</reference>
<dbReference type="OrthoDB" id="4178270at2"/>
<keyword evidence="2" id="KW-1185">Reference proteome</keyword>
<evidence type="ECO:0000313" key="1">
    <source>
        <dbReference type="EMBL" id="ADP81417.1"/>
    </source>
</evidence>
<accession>E3IXW2</accession>
<dbReference type="Proteomes" id="UP000002484">
    <property type="component" value="Chromosome"/>
</dbReference>
<dbReference type="eggNOG" id="ENOG5033H10">
    <property type="taxonomic scope" value="Bacteria"/>
</dbReference>
<evidence type="ECO:0000313" key="2">
    <source>
        <dbReference type="Proteomes" id="UP000002484"/>
    </source>
</evidence>
<protein>
    <submittedName>
        <fullName evidence="1">Uncharacterized protein</fullName>
    </submittedName>
</protein>
<name>E3IXW2_PSEI1</name>
<organism evidence="1 2">
    <name type="scientific">Pseudofrankia inefficax (strain DSM 45817 / CECT 9037 / DDB 130130 / EuI1c)</name>
    <name type="common">Frankia inefficax</name>
    <dbReference type="NCBI Taxonomy" id="298654"/>
    <lineage>
        <taxon>Bacteria</taxon>
        <taxon>Bacillati</taxon>
        <taxon>Actinomycetota</taxon>
        <taxon>Actinomycetes</taxon>
        <taxon>Frankiales</taxon>
        <taxon>Frankiaceae</taxon>
        <taxon>Pseudofrankia</taxon>
    </lineage>
</organism>
<dbReference type="HOGENOM" id="CLU_540529_0_0_11"/>
<sequence>MTLTSKDLPNSGQTLHYRFQYDDSLQGGLEPARTKEVVDACERDFDQLSKWFRGIELDVITPIPVNVTQNDGGAGWSLSGKDLTITIKPGGGDSTLIRYLLVSEMVEQFMRAQQRGWFGSGTEGSEGEGLSRFLAAQFLATNGLGDTPAGYGNSNAWLAGSRADFVNNINGSDDGPDEATGCSLLFLYYLFSQLGFTVEAIVAAGAPTLGGVYRKLTGDTADPFPAFKSLVDTYFPGTSTITGGNLDNPFPLRALRSTATALSTGPGETSLYVTGLPNADDGAGNHGSQVWTKFFPDSNRPGQWTDWLALGPNVFPPGSTVTALSTGPGETSLYVMGLPNADDGSGNHGSQVWTKFFPDPNRPGQWTDWLALGPNVFPPGSTVTALSTGPGETSLYVMGLPNADDGSGNHGSQVWTRYFPDPNRPGQWTDWFALGPNVFPPGSTVTALSTGPGETSLYVMGLPNADDGSGNHGSQVWTKFFPDPNRPGQWTDWFALGPNVFPPG</sequence>
<dbReference type="RefSeq" id="WP_013424535.1">
    <property type="nucleotide sequence ID" value="NC_014666.1"/>
</dbReference>
<proteinExistence type="predicted"/>
<gene>
    <name evidence="1" type="ordered locus">FraEuI1c_3408</name>
</gene>
<dbReference type="KEGG" id="fri:FraEuI1c_3408"/>
<dbReference type="AlphaFoldDB" id="E3IXW2"/>
<dbReference type="EMBL" id="CP002299">
    <property type="protein sequence ID" value="ADP81417.1"/>
    <property type="molecule type" value="Genomic_DNA"/>
</dbReference>
<dbReference type="InParanoid" id="E3IXW2"/>